<keyword evidence="2" id="KW-0378">Hydrolase</keyword>
<dbReference type="RefSeq" id="WP_163107059.1">
    <property type="nucleotide sequence ID" value="NZ_JAAAWO010000010.1"/>
</dbReference>
<evidence type="ECO:0000256" key="2">
    <source>
        <dbReference type="PROSITE-ProRule" id="PRU01122"/>
    </source>
</evidence>
<dbReference type="InterPro" id="IPR041699">
    <property type="entry name" value="AAA_32"/>
</dbReference>
<name>A0A6N9TGJ4_9ALTE</name>
<dbReference type="Pfam" id="PF05362">
    <property type="entry name" value="Lon_C"/>
    <property type="match status" value="1"/>
</dbReference>
<gene>
    <name evidence="4" type="ORF">GTQ48_12950</name>
</gene>
<dbReference type="InterPro" id="IPR046843">
    <property type="entry name" value="LonB_AAA-LID"/>
</dbReference>
<sequence length="798" mass="88524">MSVDSKAFALATDALTPTINRRVINSALKDEQALNATFIGQERAREALTFGLGIDAIGYNLYVMGEPATGRFTLVKDYIERQVARLSSPDDWCYINNFDEEREPVALRFPPGGGKVFQKDIAQLIDDVLDTFPVAFDNPGYQRKRASISRDFEQKYDEAIDAVERYANANDIAMFEESGAITFVPIVDGKPANDSHVATLSKQQRQHFYTLVDELENRLSEGLLSLPAWKRENSERLRELDRGTAEQGIKTLIKDLEHQYAANLGVMKYLKQLKTALVDAILVIHQEEQKEEKSDDFDKKIFLEEQLLPNVLVANKRDDAAPVIYEPNPTYQNLFGKIEYTNINGSVFTNYRMIQPGALHRANGGYLLLDVDQLIEQPYVWETLKLAIKSGRLRMDLPQQDVGMVNNITLNPQPIDLTVKIVLLGSRDLYYTLQDFDDEFDELFRVLVDFDLEIPVTRQTLFDFVGKIRAHLASLGLKGITANAMCRLVQFSLRKAEHKEKLSAHFADVIELVNEAHYFCAMAGASEIELGHLITALDAKKRRTGRVSQTLLNDIKEGHVLIDTENKAVGKVNGLTVLDVGDTAFGTPARITATVFAGASGVVDIEREVELGQPIHSKGVMLLNGYLGNKYAQHFPLTLSANIALEQSYGHIDGDSASLGELVALISALTEIPCLQTLAITGSINQYGEVQAVGGVNEKIEGFFDLCQYRGLTGTQGVIIPKSNAINLVLDATVVDAVKKGLFHIYTVETVDDALTILMQQEAGKLSSKGRYPKNSINYHAVNRLYNIALIVSGGDGE</sequence>
<dbReference type="InterPro" id="IPR046844">
    <property type="entry name" value="Lon-like_helical"/>
</dbReference>
<comment type="caution">
    <text evidence="4">The sequence shown here is derived from an EMBL/GenBank/DDBJ whole genome shotgun (WGS) entry which is preliminary data.</text>
</comment>
<dbReference type="PANTHER" id="PTHR10046">
    <property type="entry name" value="ATP DEPENDENT LON PROTEASE FAMILY MEMBER"/>
    <property type="match status" value="1"/>
</dbReference>
<dbReference type="Pfam" id="PF20436">
    <property type="entry name" value="LonB_AAA-LID"/>
    <property type="match status" value="1"/>
</dbReference>
<dbReference type="InterPro" id="IPR027417">
    <property type="entry name" value="P-loop_NTPase"/>
</dbReference>
<dbReference type="Pfam" id="PF20437">
    <property type="entry name" value="LonC_helical"/>
    <property type="match status" value="1"/>
</dbReference>
<evidence type="ECO:0000313" key="5">
    <source>
        <dbReference type="Proteomes" id="UP000471381"/>
    </source>
</evidence>
<dbReference type="GO" id="GO:0005524">
    <property type="term" value="F:ATP binding"/>
    <property type="evidence" value="ECO:0007669"/>
    <property type="project" value="InterPro"/>
</dbReference>
<dbReference type="SUPFAM" id="SSF52540">
    <property type="entry name" value="P-loop containing nucleoside triphosphate hydrolases"/>
    <property type="match status" value="1"/>
</dbReference>
<dbReference type="Proteomes" id="UP000471381">
    <property type="component" value="Unassembled WGS sequence"/>
</dbReference>
<comment type="catalytic activity">
    <reaction evidence="2">
        <text>Hydrolysis of proteins in presence of ATP.</text>
        <dbReference type="EC" id="3.4.21.53"/>
    </reaction>
</comment>
<evidence type="ECO:0000313" key="4">
    <source>
        <dbReference type="EMBL" id="NDW16423.1"/>
    </source>
</evidence>
<keyword evidence="1 2" id="KW-0645">Protease</keyword>
<dbReference type="InterPro" id="IPR020568">
    <property type="entry name" value="Ribosomal_Su5_D2-typ_SF"/>
</dbReference>
<evidence type="ECO:0000259" key="3">
    <source>
        <dbReference type="PROSITE" id="PS51786"/>
    </source>
</evidence>
<organism evidence="4 5">
    <name type="scientific">Alteromonas genovensis</name>
    <dbReference type="NCBI Taxonomy" id="471225"/>
    <lineage>
        <taxon>Bacteria</taxon>
        <taxon>Pseudomonadati</taxon>
        <taxon>Pseudomonadota</taxon>
        <taxon>Gammaproteobacteria</taxon>
        <taxon>Alteromonadales</taxon>
        <taxon>Alteromonadaceae</taxon>
        <taxon>Alteromonas/Salinimonas group</taxon>
        <taxon>Alteromonas</taxon>
    </lineage>
</organism>
<keyword evidence="2" id="KW-0720">Serine protease</keyword>
<dbReference type="Gene3D" id="3.30.230.10">
    <property type="match status" value="1"/>
</dbReference>
<dbReference type="GO" id="GO:0004252">
    <property type="term" value="F:serine-type endopeptidase activity"/>
    <property type="evidence" value="ECO:0007669"/>
    <property type="project" value="UniProtKB-UniRule"/>
</dbReference>
<dbReference type="PRINTS" id="PR00830">
    <property type="entry name" value="ENDOLAPTASE"/>
</dbReference>
<protein>
    <recommendedName>
        <fullName evidence="2">endopeptidase La</fullName>
        <ecNumber evidence="2">3.4.21.53</ecNumber>
    </recommendedName>
</protein>
<dbReference type="InterPro" id="IPR008269">
    <property type="entry name" value="Lon_proteolytic"/>
</dbReference>
<feature type="active site" evidence="2">
    <location>
        <position position="656"/>
    </location>
</feature>
<proteinExistence type="inferred from homology"/>
<dbReference type="GO" id="GO:0006508">
    <property type="term" value="P:proteolysis"/>
    <property type="evidence" value="ECO:0007669"/>
    <property type="project" value="UniProtKB-KW"/>
</dbReference>
<dbReference type="InterPro" id="IPR027065">
    <property type="entry name" value="Lon_Prtase"/>
</dbReference>
<dbReference type="Gene3D" id="1.10.8.60">
    <property type="match status" value="1"/>
</dbReference>
<keyword evidence="5" id="KW-1185">Reference proteome</keyword>
<dbReference type="GO" id="GO:0030163">
    <property type="term" value="P:protein catabolic process"/>
    <property type="evidence" value="ECO:0007669"/>
    <property type="project" value="InterPro"/>
</dbReference>
<feature type="active site" evidence="2">
    <location>
        <position position="699"/>
    </location>
</feature>
<dbReference type="InterPro" id="IPR014721">
    <property type="entry name" value="Ribsml_uS5_D2-typ_fold_subgr"/>
</dbReference>
<dbReference type="AlphaFoldDB" id="A0A6N9TGJ4"/>
<accession>A0A6N9TGJ4</accession>
<dbReference type="EC" id="3.4.21.53" evidence="2"/>
<dbReference type="GO" id="GO:0004176">
    <property type="term" value="F:ATP-dependent peptidase activity"/>
    <property type="evidence" value="ECO:0007669"/>
    <property type="project" value="UniProtKB-UniRule"/>
</dbReference>
<dbReference type="SUPFAM" id="SSF54211">
    <property type="entry name" value="Ribosomal protein S5 domain 2-like"/>
    <property type="match status" value="1"/>
</dbReference>
<reference evidence="4 5" key="1">
    <citation type="submission" date="2020-01" db="EMBL/GenBank/DDBJ databases">
        <title>Genomes of bacteria type strains.</title>
        <authorList>
            <person name="Chen J."/>
            <person name="Zhu S."/>
            <person name="Yang J."/>
        </authorList>
    </citation>
    <scope>NUCLEOTIDE SEQUENCE [LARGE SCALE GENOMIC DNA]</scope>
    <source>
        <strain evidence="4 5">LMG 24078</strain>
    </source>
</reference>
<dbReference type="PROSITE" id="PS51786">
    <property type="entry name" value="LON_PROTEOLYTIC"/>
    <property type="match status" value="1"/>
</dbReference>
<dbReference type="Gene3D" id="3.40.50.300">
    <property type="entry name" value="P-loop containing nucleotide triphosphate hydrolases"/>
    <property type="match status" value="2"/>
</dbReference>
<evidence type="ECO:0000256" key="1">
    <source>
        <dbReference type="ARBA" id="ARBA00022670"/>
    </source>
</evidence>
<dbReference type="Pfam" id="PF13654">
    <property type="entry name" value="AAA_32"/>
    <property type="match status" value="1"/>
</dbReference>
<dbReference type="EMBL" id="JAAAWO010000010">
    <property type="protein sequence ID" value="NDW16423.1"/>
    <property type="molecule type" value="Genomic_DNA"/>
</dbReference>
<feature type="domain" description="Lon proteolytic" evidence="3">
    <location>
        <begin position="566"/>
        <end position="761"/>
    </location>
</feature>
<comment type="similarity">
    <text evidence="2">Belongs to the peptidase S16 family.</text>
</comment>